<evidence type="ECO:0000256" key="13">
    <source>
        <dbReference type="ARBA" id="ARBA00023268"/>
    </source>
</evidence>
<dbReference type="SUPFAM" id="SSF53955">
    <property type="entry name" value="Lysozyme-like"/>
    <property type="match status" value="1"/>
</dbReference>
<dbReference type="Pfam" id="PF00905">
    <property type="entry name" value="Transpeptidase"/>
    <property type="match status" value="1"/>
</dbReference>
<accession>A0A927CTS1</accession>
<dbReference type="GO" id="GO:0071555">
    <property type="term" value="P:cell wall organization"/>
    <property type="evidence" value="ECO:0007669"/>
    <property type="project" value="UniProtKB-KW"/>
</dbReference>
<gene>
    <name evidence="20" type="ORF">IEO70_01590</name>
</gene>
<keyword evidence="4" id="KW-1003">Cell membrane</keyword>
<dbReference type="GO" id="GO:0008658">
    <property type="term" value="F:penicillin binding"/>
    <property type="evidence" value="ECO:0007669"/>
    <property type="project" value="InterPro"/>
</dbReference>
<evidence type="ECO:0000313" key="20">
    <source>
        <dbReference type="EMBL" id="MBD3107059.1"/>
    </source>
</evidence>
<keyword evidence="8" id="KW-0808">Transferase</keyword>
<dbReference type="NCBIfam" id="TIGR02074">
    <property type="entry name" value="PBP_1a_fam"/>
    <property type="match status" value="1"/>
</dbReference>
<evidence type="ECO:0000256" key="5">
    <source>
        <dbReference type="ARBA" id="ARBA00022645"/>
    </source>
</evidence>
<evidence type="ECO:0000259" key="19">
    <source>
        <dbReference type="Pfam" id="PF00912"/>
    </source>
</evidence>
<evidence type="ECO:0000256" key="15">
    <source>
        <dbReference type="ARBA" id="ARBA00034000"/>
    </source>
</evidence>
<feature type="domain" description="Glycosyl transferase family 51" evidence="19">
    <location>
        <begin position="62"/>
        <end position="237"/>
    </location>
</feature>
<keyword evidence="13" id="KW-0511">Multifunctional enzyme</keyword>
<comment type="subcellular location">
    <subcellularLocation>
        <location evidence="1">Cell membrane</location>
    </subcellularLocation>
</comment>
<comment type="caution">
    <text evidence="20">The sequence shown here is derived from an EMBL/GenBank/DDBJ whole genome shotgun (WGS) entry which is preliminary data.</text>
</comment>
<comment type="similarity">
    <text evidence="2">In the C-terminal section; belongs to the transpeptidase family.</text>
</comment>
<dbReference type="AlphaFoldDB" id="A0A927CTS1"/>
<keyword evidence="5" id="KW-0121">Carboxypeptidase</keyword>
<comment type="catalytic activity">
    <reaction evidence="15">
        <text>Preferential cleavage: (Ac)2-L-Lys-D-Ala-|-D-Ala. Also transpeptidation of peptidyl-alanyl moieties that are N-acyl substituents of D-alanine.</text>
        <dbReference type="EC" id="3.4.16.4"/>
    </reaction>
</comment>
<evidence type="ECO:0000256" key="16">
    <source>
        <dbReference type="ARBA" id="ARBA00049902"/>
    </source>
</evidence>
<dbReference type="Gene3D" id="3.40.710.10">
    <property type="entry name" value="DD-peptidase/beta-lactamase superfamily"/>
    <property type="match status" value="1"/>
</dbReference>
<dbReference type="InterPro" id="IPR050396">
    <property type="entry name" value="Glycosyltr_51/Transpeptidase"/>
</dbReference>
<keyword evidence="10" id="KW-0133">Cell shape</keyword>
<keyword evidence="6" id="KW-0645">Protease</keyword>
<dbReference type="GO" id="GO:0005886">
    <property type="term" value="C:plasma membrane"/>
    <property type="evidence" value="ECO:0007669"/>
    <property type="project" value="UniProtKB-SubCell"/>
</dbReference>
<dbReference type="Proteomes" id="UP000602076">
    <property type="component" value="Unassembled WGS sequence"/>
</dbReference>
<keyword evidence="14" id="KW-0961">Cell wall biogenesis/degradation</keyword>
<dbReference type="Gene3D" id="1.10.3810.10">
    <property type="entry name" value="Biosynthetic peptidoglycan transglycosylase-like"/>
    <property type="match status" value="1"/>
</dbReference>
<comment type="catalytic activity">
    <reaction evidence="16">
        <text>[GlcNAc-(1-&gt;4)-Mur2Ac(oyl-L-Ala-gamma-D-Glu-L-Lys-D-Ala-D-Ala)](n)-di-trans,octa-cis-undecaprenyl diphosphate + beta-D-GlcNAc-(1-&gt;4)-Mur2Ac(oyl-L-Ala-gamma-D-Glu-L-Lys-D-Ala-D-Ala)-di-trans,octa-cis-undecaprenyl diphosphate = [GlcNAc-(1-&gt;4)-Mur2Ac(oyl-L-Ala-gamma-D-Glu-L-Lys-D-Ala-D-Ala)](n+1)-di-trans,octa-cis-undecaprenyl diphosphate + di-trans,octa-cis-undecaprenyl diphosphate + H(+)</text>
        <dbReference type="Rhea" id="RHEA:23708"/>
        <dbReference type="Rhea" id="RHEA-COMP:9602"/>
        <dbReference type="Rhea" id="RHEA-COMP:9603"/>
        <dbReference type="ChEBI" id="CHEBI:15378"/>
        <dbReference type="ChEBI" id="CHEBI:58405"/>
        <dbReference type="ChEBI" id="CHEBI:60033"/>
        <dbReference type="ChEBI" id="CHEBI:78435"/>
        <dbReference type="EC" id="2.4.99.28"/>
    </reaction>
</comment>
<dbReference type="InterPro" id="IPR036950">
    <property type="entry name" value="PBP_transglycosylase"/>
</dbReference>
<dbReference type="InterPro" id="IPR001460">
    <property type="entry name" value="PCN-bd_Tpept"/>
</dbReference>
<evidence type="ECO:0000256" key="9">
    <source>
        <dbReference type="ARBA" id="ARBA00022801"/>
    </source>
</evidence>
<evidence type="ECO:0000256" key="7">
    <source>
        <dbReference type="ARBA" id="ARBA00022676"/>
    </source>
</evidence>
<comment type="similarity">
    <text evidence="3">In the N-terminal section; belongs to the glycosyltransferase 51 family.</text>
</comment>
<sequence>MEILTKQQLHKATRFIRIAGTVLALGILALLTCYLCILIYAKILGPPPLAVPQSTIFYSADGTVIGETNAGQQRYWVELDNISPSLTSAVLAIEDQRFYSHNGFDFRRIAGAVIADIKAMAKVQGASTITQQYARNLFLNHEKTWYRKISEAFYTIRIEMNYTKNEILEGYLNTIYYGHGIYGAQAASHYYFGKDAGDLDLSEAAMLAGIPKGPAYYSPFRSYDRAKARQEIVLSEMAEAGYVTKEEAKEAASRPIELQTQKTERAEVAPYYIQNVQQALKNDLQLDEQTIALGGLKVYTTLDLDMQQAAEQAFERIFPENSTIQGALVAIEPKSGYVKALIGGRNYSESSFNRATQAARQPGSTIKPLVYYAALENGFTPATMLKSEPTTFTFDDGKATYSPRNFNSQYADKEITLAQAIALSDNVYAVKTHLFLGNDYLKTTAERFGIKSKIETVPSAALGTSNVKLIEMVNAYGRLANGGKATEAVFIQKVENHQGEVVYEAPKVTNQILDRDQAFVLTEMLTGIFNPNLNGYTTVTGSTIANQLSRQYAGKSGTTNTDSWMIGYTPELVSGIWTGYDKGTEMNRSSESQYAKKIWADFMETSLANSNFTEFEPPDKQLIKVKIDPESGKIAGKTCTQSVSLYFIDGTEPNEKCSHETEKEETDKEKKKPWYKRLFPFF</sequence>
<dbReference type="PANTHER" id="PTHR32282:SF11">
    <property type="entry name" value="PENICILLIN-BINDING PROTEIN 1B"/>
    <property type="match status" value="1"/>
</dbReference>
<keyword evidence="11" id="KW-0573">Peptidoglycan synthesis</keyword>
<keyword evidence="9" id="KW-0378">Hydrolase</keyword>
<organism evidence="20 21">
    <name type="scientific">Peribacillus faecalis</name>
    <dbReference type="NCBI Taxonomy" id="2772559"/>
    <lineage>
        <taxon>Bacteria</taxon>
        <taxon>Bacillati</taxon>
        <taxon>Bacillota</taxon>
        <taxon>Bacilli</taxon>
        <taxon>Bacillales</taxon>
        <taxon>Bacillaceae</taxon>
        <taxon>Peribacillus</taxon>
    </lineage>
</organism>
<dbReference type="EMBL" id="JACXSI010000002">
    <property type="protein sequence ID" value="MBD3107059.1"/>
    <property type="molecule type" value="Genomic_DNA"/>
</dbReference>
<feature type="transmembrane region" description="Helical" evidence="17">
    <location>
        <begin position="21"/>
        <end position="41"/>
    </location>
</feature>
<keyword evidence="21" id="KW-1185">Reference proteome</keyword>
<evidence type="ECO:0000256" key="3">
    <source>
        <dbReference type="ARBA" id="ARBA00007739"/>
    </source>
</evidence>
<keyword evidence="7" id="KW-0328">Glycosyltransferase</keyword>
<dbReference type="PANTHER" id="PTHR32282">
    <property type="entry name" value="BINDING PROTEIN TRANSPEPTIDASE, PUTATIVE-RELATED"/>
    <property type="match status" value="1"/>
</dbReference>
<name>A0A927CTS1_9BACI</name>
<dbReference type="GO" id="GO:0006508">
    <property type="term" value="P:proteolysis"/>
    <property type="evidence" value="ECO:0007669"/>
    <property type="project" value="UniProtKB-KW"/>
</dbReference>
<dbReference type="RefSeq" id="WP_190996647.1">
    <property type="nucleotide sequence ID" value="NZ_JACXSI010000002.1"/>
</dbReference>
<keyword evidence="17" id="KW-0812">Transmembrane</keyword>
<feature type="domain" description="Penicillin-binding protein transpeptidase" evidence="18">
    <location>
        <begin position="326"/>
        <end position="571"/>
    </location>
</feature>
<dbReference type="GO" id="GO:0030288">
    <property type="term" value="C:outer membrane-bounded periplasmic space"/>
    <property type="evidence" value="ECO:0007669"/>
    <property type="project" value="TreeGrafter"/>
</dbReference>
<evidence type="ECO:0000259" key="18">
    <source>
        <dbReference type="Pfam" id="PF00905"/>
    </source>
</evidence>
<evidence type="ECO:0000256" key="6">
    <source>
        <dbReference type="ARBA" id="ARBA00022670"/>
    </source>
</evidence>
<evidence type="ECO:0000256" key="17">
    <source>
        <dbReference type="SAM" id="Phobius"/>
    </source>
</evidence>
<evidence type="ECO:0000256" key="8">
    <source>
        <dbReference type="ARBA" id="ARBA00022679"/>
    </source>
</evidence>
<evidence type="ECO:0000256" key="10">
    <source>
        <dbReference type="ARBA" id="ARBA00022960"/>
    </source>
</evidence>
<dbReference type="Pfam" id="PF00912">
    <property type="entry name" value="Transgly"/>
    <property type="match status" value="1"/>
</dbReference>
<evidence type="ECO:0000256" key="11">
    <source>
        <dbReference type="ARBA" id="ARBA00022984"/>
    </source>
</evidence>
<keyword evidence="12 17" id="KW-0472">Membrane</keyword>
<evidence type="ECO:0000256" key="2">
    <source>
        <dbReference type="ARBA" id="ARBA00007090"/>
    </source>
</evidence>
<proteinExistence type="inferred from homology"/>
<dbReference type="InterPro" id="IPR012338">
    <property type="entry name" value="Beta-lactam/transpept-like"/>
</dbReference>
<evidence type="ECO:0000256" key="4">
    <source>
        <dbReference type="ARBA" id="ARBA00022475"/>
    </source>
</evidence>
<dbReference type="FunFam" id="1.10.3810.10:FF:000001">
    <property type="entry name" value="Penicillin-binding protein 1A"/>
    <property type="match status" value="1"/>
</dbReference>
<dbReference type="InterPro" id="IPR001264">
    <property type="entry name" value="Glyco_trans_51"/>
</dbReference>
<evidence type="ECO:0000256" key="1">
    <source>
        <dbReference type="ARBA" id="ARBA00004236"/>
    </source>
</evidence>
<protein>
    <submittedName>
        <fullName evidence="20">PBP1A family penicillin-binding protein</fullName>
    </submittedName>
</protein>
<dbReference type="InterPro" id="IPR023346">
    <property type="entry name" value="Lysozyme-like_dom_sf"/>
</dbReference>
<dbReference type="GO" id="GO:0008955">
    <property type="term" value="F:peptidoglycan glycosyltransferase activity"/>
    <property type="evidence" value="ECO:0007669"/>
    <property type="project" value="UniProtKB-EC"/>
</dbReference>
<dbReference type="GO" id="GO:0008360">
    <property type="term" value="P:regulation of cell shape"/>
    <property type="evidence" value="ECO:0007669"/>
    <property type="project" value="UniProtKB-KW"/>
</dbReference>
<reference evidence="20" key="1">
    <citation type="submission" date="2020-09" db="EMBL/GenBank/DDBJ databases">
        <title>Bacillus faecalis sp. nov., a moderately halophilic bacterium isolated from cow faeces.</title>
        <authorList>
            <person name="Jiang L."/>
            <person name="Lee J."/>
        </authorList>
    </citation>
    <scope>NUCLEOTIDE SEQUENCE</scope>
    <source>
        <strain evidence="20">AGMB 02131</strain>
    </source>
</reference>
<dbReference type="GO" id="GO:0009002">
    <property type="term" value="F:serine-type D-Ala-D-Ala carboxypeptidase activity"/>
    <property type="evidence" value="ECO:0007669"/>
    <property type="project" value="UniProtKB-EC"/>
</dbReference>
<evidence type="ECO:0000256" key="14">
    <source>
        <dbReference type="ARBA" id="ARBA00023316"/>
    </source>
</evidence>
<dbReference type="GO" id="GO:0009252">
    <property type="term" value="P:peptidoglycan biosynthetic process"/>
    <property type="evidence" value="ECO:0007669"/>
    <property type="project" value="UniProtKB-KW"/>
</dbReference>
<evidence type="ECO:0000256" key="12">
    <source>
        <dbReference type="ARBA" id="ARBA00023136"/>
    </source>
</evidence>
<keyword evidence="17" id="KW-1133">Transmembrane helix</keyword>
<dbReference type="SUPFAM" id="SSF56601">
    <property type="entry name" value="beta-lactamase/transpeptidase-like"/>
    <property type="match status" value="1"/>
</dbReference>
<evidence type="ECO:0000313" key="21">
    <source>
        <dbReference type="Proteomes" id="UP000602076"/>
    </source>
</evidence>